<dbReference type="GO" id="GO:0046872">
    <property type="term" value="F:metal ion binding"/>
    <property type="evidence" value="ECO:0007669"/>
    <property type="project" value="UniProtKB-KW"/>
</dbReference>
<reference evidence="9" key="1">
    <citation type="submission" date="2016-04" db="EMBL/GenBank/DDBJ databases">
        <authorList>
            <person name="Strapagiel D."/>
            <person name="Borowka P."/>
            <person name="Marciniak B."/>
            <person name="Bakula Z."/>
            <person name="Van Ingen J."/>
            <person name="Safianowska A."/>
            <person name="Dziadek J."/>
            <person name="Jagielski T."/>
        </authorList>
    </citation>
    <scope>NUCLEOTIDE SEQUENCE [LARGE SCALE GENOMIC DNA]</scope>
    <source>
        <strain evidence="9">1010001458</strain>
    </source>
</reference>
<dbReference type="CDD" id="cd00685">
    <property type="entry name" value="Trans_IPPS_HT"/>
    <property type="match status" value="1"/>
</dbReference>
<evidence type="ECO:0000256" key="7">
    <source>
        <dbReference type="RuleBase" id="RU004466"/>
    </source>
</evidence>
<comment type="pathway">
    <text evidence="2">Isoprenoid biosynthesis.</text>
</comment>
<keyword evidence="9" id="KW-1185">Reference proteome</keyword>
<dbReference type="Proteomes" id="UP000077342">
    <property type="component" value="Unassembled WGS sequence"/>
</dbReference>
<evidence type="ECO:0000313" key="9">
    <source>
        <dbReference type="Proteomes" id="UP000077342"/>
    </source>
</evidence>
<evidence type="ECO:0000313" key="8">
    <source>
        <dbReference type="EMBL" id="KZS59606.1"/>
    </source>
</evidence>
<comment type="similarity">
    <text evidence="3 7">Belongs to the FPP/GGPP synthase family.</text>
</comment>
<dbReference type="InterPro" id="IPR000092">
    <property type="entry name" value="Polyprenyl_synt"/>
</dbReference>
<sequence>MCASFSHQPPTAQLPTVSVAAATDSSPTTAGYRSPTVDSASWRAMFRQAVLATVGDFVASRSASRLDEPASAAAGEILLKFVSGGKCLRSTFMYLGWLCGAAPSPAALSAAASLELLHAFALLQDDVMDRSSQRRGNPAVHVQLAEWYRRRGLSGPAGRFGESAAILLGDVCLIWAEQMLRESGVEARRLQQLWPRYDAMRIELAVGQFADLANDIRDQPSLRTVLDIARRKSGNYTVRRPLEMGAAMADCDDRTLTQLGLYGSDVGEAFQLRDDLLGVFGPPATTGKPNGGDLLDRKATSVVVAAHEMADQSARRELAELVRADHLDDAALDRFRAVIIATGAAQRIEGMIRRRVERARNVLDHIMIDYAPRTALATLAEACVERTA</sequence>
<accession>A0A163XPN6</accession>
<evidence type="ECO:0000256" key="4">
    <source>
        <dbReference type="ARBA" id="ARBA00022679"/>
    </source>
</evidence>
<dbReference type="GO" id="GO:0004659">
    <property type="term" value="F:prenyltransferase activity"/>
    <property type="evidence" value="ECO:0007669"/>
    <property type="project" value="InterPro"/>
</dbReference>
<dbReference type="PANTHER" id="PTHR12001">
    <property type="entry name" value="GERANYLGERANYL PYROPHOSPHATE SYNTHASE"/>
    <property type="match status" value="1"/>
</dbReference>
<evidence type="ECO:0000256" key="2">
    <source>
        <dbReference type="ARBA" id="ARBA00005128"/>
    </source>
</evidence>
<dbReference type="PROSITE" id="PS00444">
    <property type="entry name" value="POLYPRENYL_SYNTHASE_2"/>
    <property type="match status" value="1"/>
</dbReference>
<protein>
    <submittedName>
        <fullName evidence="8">Geranylgeranyl pyrophosphate synthase</fullName>
    </submittedName>
</protein>
<evidence type="ECO:0000256" key="3">
    <source>
        <dbReference type="ARBA" id="ARBA00006706"/>
    </source>
</evidence>
<keyword evidence="4 7" id="KW-0808">Transferase</keyword>
<evidence type="ECO:0000256" key="6">
    <source>
        <dbReference type="ARBA" id="ARBA00022842"/>
    </source>
</evidence>
<dbReference type="SUPFAM" id="SSF48576">
    <property type="entry name" value="Terpenoid synthases"/>
    <property type="match status" value="1"/>
</dbReference>
<gene>
    <name evidence="8" type="ORF">A4G28_09775</name>
</gene>
<name>A0A163XPN6_9MYCO</name>
<evidence type="ECO:0000256" key="1">
    <source>
        <dbReference type="ARBA" id="ARBA00001946"/>
    </source>
</evidence>
<dbReference type="GO" id="GO:0008299">
    <property type="term" value="P:isoprenoid biosynthetic process"/>
    <property type="evidence" value="ECO:0007669"/>
    <property type="project" value="InterPro"/>
</dbReference>
<comment type="cofactor">
    <cofactor evidence="1">
        <name>Mg(2+)</name>
        <dbReference type="ChEBI" id="CHEBI:18420"/>
    </cofactor>
</comment>
<dbReference type="InterPro" id="IPR008949">
    <property type="entry name" value="Isoprenoid_synthase_dom_sf"/>
</dbReference>
<dbReference type="SFLD" id="SFLDS00005">
    <property type="entry name" value="Isoprenoid_Synthase_Type_I"/>
    <property type="match status" value="1"/>
</dbReference>
<proteinExistence type="inferred from homology"/>
<dbReference type="Pfam" id="PF00348">
    <property type="entry name" value="polyprenyl_synt"/>
    <property type="match status" value="1"/>
</dbReference>
<dbReference type="PANTHER" id="PTHR12001:SF85">
    <property type="entry name" value="SHORT CHAIN ISOPRENYL DIPHOSPHATE SYNTHASE"/>
    <property type="match status" value="1"/>
</dbReference>
<comment type="caution">
    <text evidence="8">The sequence shown here is derived from an EMBL/GenBank/DDBJ whole genome shotgun (WGS) entry which is preliminary data.</text>
</comment>
<dbReference type="Gene3D" id="1.10.600.10">
    <property type="entry name" value="Farnesyl Diphosphate Synthase"/>
    <property type="match status" value="1"/>
</dbReference>
<organism evidence="8 9">
    <name type="scientific">Mycobacterium ostraviense</name>
    <dbReference type="NCBI Taxonomy" id="2738409"/>
    <lineage>
        <taxon>Bacteria</taxon>
        <taxon>Bacillati</taxon>
        <taxon>Actinomycetota</taxon>
        <taxon>Actinomycetes</taxon>
        <taxon>Mycobacteriales</taxon>
        <taxon>Mycobacteriaceae</taxon>
        <taxon>Mycobacterium</taxon>
    </lineage>
</organism>
<dbReference type="AlphaFoldDB" id="A0A163XPN6"/>
<dbReference type="PROSITE" id="PS00723">
    <property type="entry name" value="POLYPRENYL_SYNTHASE_1"/>
    <property type="match status" value="1"/>
</dbReference>
<keyword evidence="6" id="KW-0460">Magnesium</keyword>
<dbReference type="InterPro" id="IPR033749">
    <property type="entry name" value="Polyprenyl_synt_CS"/>
</dbReference>
<evidence type="ECO:0000256" key="5">
    <source>
        <dbReference type="ARBA" id="ARBA00022723"/>
    </source>
</evidence>
<keyword evidence="5" id="KW-0479">Metal-binding</keyword>
<dbReference type="EMBL" id="LWCI01000137">
    <property type="protein sequence ID" value="KZS59606.1"/>
    <property type="molecule type" value="Genomic_DNA"/>
</dbReference>